<evidence type="ECO:0000313" key="1">
    <source>
        <dbReference type="EnsemblPlants" id="ORUFI11G03150.1"/>
    </source>
</evidence>
<proteinExistence type="predicted"/>
<sequence>PSPARSITAASAACSLRRSYPCIDLRGSDLLRGLATWAQTSRTPIAGAAVRARAHRLRLPSRTTSLSRIPPRAPTRCSCHNLKVRRLSSKQIIEQIVVTDYLLDY</sequence>
<name>A0A0E0R4A5_ORYRU</name>
<dbReference type="AlphaFoldDB" id="A0A0E0R4A5"/>
<organism evidence="1 2">
    <name type="scientific">Oryza rufipogon</name>
    <name type="common">Brownbeard rice</name>
    <name type="synonym">Asian wild rice</name>
    <dbReference type="NCBI Taxonomy" id="4529"/>
    <lineage>
        <taxon>Eukaryota</taxon>
        <taxon>Viridiplantae</taxon>
        <taxon>Streptophyta</taxon>
        <taxon>Embryophyta</taxon>
        <taxon>Tracheophyta</taxon>
        <taxon>Spermatophyta</taxon>
        <taxon>Magnoliopsida</taxon>
        <taxon>Liliopsida</taxon>
        <taxon>Poales</taxon>
        <taxon>Poaceae</taxon>
        <taxon>BOP clade</taxon>
        <taxon>Oryzoideae</taxon>
        <taxon>Oryzeae</taxon>
        <taxon>Oryzinae</taxon>
        <taxon>Oryza</taxon>
    </lineage>
</organism>
<keyword evidence="2" id="KW-1185">Reference proteome</keyword>
<protein>
    <submittedName>
        <fullName evidence="1">Uncharacterized protein</fullName>
    </submittedName>
</protein>
<dbReference type="EnsemblPlants" id="ORUFI11G03150.1">
    <property type="protein sequence ID" value="ORUFI11G03150.1"/>
    <property type="gene ID" value="ORUFI11G03150"/>
</dbReference>
<evidence type="ECO:0000313" key="2">
    <source>
        <dbReference type="Proteomes" id="UP000008022"/>
    </source>
</evidence>
<dbReference type="HOGENOM" id="CLU_2243464_0_0_1"/>
<reference evidence="2" key="1">
    <citation type="submission" date="2013-06" db="EMBL/GenBank/DDBJ databases">
        <authorList>
            <person name="Zhao Q."/>
        </authorList>
    </citation>
    <scope>NUCLEOTIDE SEQUENCE</scope>
    <source>
        <strain evidence="2">cv. W1943</strain>
    </source>
</reference>
<dbReference type="Proteomes" id="UP000008022">
    <property type="component" value="Unassembled WGS sequence"/>
</dbReference>
<reference evidence="1" key="2">
    <citation type="submission" date="2015-06" db="UniProtKB">
        <authorList>
            <consortium name="EnsemblPlants"/>
        </authorList>
    </citation>
    <scope>IDENTIFICATION</scope>
</reference>
<dbReference type="Gramene" id="ORUFI11G03150.1">
    <property type="protein sequence ID" value="ORUFI11G03150.1"/>
    <property type="gene ID" value="ORUFI11G03150"/>
</dbReference>
<accession>A0A0E0R4A5</accession>